<keyword evidence="3" id="KW-1185">Reference proteome</keyword>
<name>A0A8H4N452_9PEZI</name>
<dbReference type="PANTHER" id="PTHR28221">
    <property type="entry name" value="RNA POLYMERASE I-SPECIFIC TRANSCRIPTION INITIATION FACTOR RRN6"/>
    <property type="match status" value="1"/>
</dbReference>
<evidence type="ECO:0000313" key="2">
    <source>
        <dbReference type="EMBL" id="KAF4308335.1"/>
    </source>
</evidence>
<accession>A0A8H4N452</accession>
<protein>
    <submittedName>
        <fullName evidence="2">RNA polymerase I-specific transcription initiation factor RRN6-like protein</fullName>
    </submittedName>
</protein>
<dbReference type="PANTHER" id="PTHR28221:SF2">
    <property type="entry name" value="RNA POLYMERASE I-SPECIFIC TRANSCRIPTION INITIATION FACTOR RRN6"/>
    <property type="match status" value="1"/>
</dbReference>
<dbReference type="InterPro" id="IPR019350">
    <property type="entry name" value="RNA_pol_I-sp_TIF_RRN6-like"/>
</dbReference>
<proteinExistence type="predicted"/>
<sequence length="766" mass="85808">MTDPGVDDLHYGHFGQAIYDIDNKAWVFKRIPGLRRVFHPLGRLNTEIPPSAFKPSFLVSDATELNSKQKHLLSLNPELRTAASLLGRAAQVSDAVNAVTSNFDPLMGDLLACGRAADVDNKGLKGTVRFAALPAGPARDTLRLVRMRFERHGWSTDKGSWLKVPTIQHGDVGWWPGNGAPIQQISCASQSDDRGTFFAVRTARSVNLFQPLYHRIPVSPKGFNSPRSFPPSRLEASPLATLNLSAEKPGFADIAFNPWYQRQFATLDQEGNWSIYDIEGRRTKRGSDYRTILTKFGQLDFLSKASNAQEGTLSGYYDGWGRIAWANNVSTIIVCNRRVLQFVDFQDQSVFLSPSSLRLSRTASWILDVQSDPQDSRHILVLTSTNLLVLKAPNLEKHGDEETIDADILLSWRHFMNEEELTTQMSPVVDGEDTVVFLRSRSMQGLLSFRYRRHSDIDMLISVSDPAWLFRFTNASMMRGIHMEPLEFGEDLHAVRSGSGNDYLDRGIQFFSFLTLSQTLEASRFLAFASDEIPGALGRQQTSVECPSWISNLATQSSTRVLEDSFVVPDLEELEEEPKRPQLRRKTAPRRHARPIRRDYSHMYEVIRELDGLSKEDAVEVIAELRKDIASMDPDDCCQNTLLHLANLNFRFDVADIDETSAAFTELVTTTFKQDDEDTAIAIRPIDLPSLREDVAFQDGIPSVILTYDKVLRWAMSHAAIDGSIAAASRTHNREELTRVWAQIQSGWAQVQPGGAVFSTGNVDAG</sequence>
<dbReference type="InterPro" id="IPR036322">
    <property type="entry name" value="WD40_repeat_dom_sf"/>
</dbReference>
<organism evidence="2 3">
    <name type="scientific">Botryosphaeria dothidea</name>
    <dbReference type="NCBI Taxonomy" id="55169"/>
    <lineage>
        <taxon>Eukaryota</taxon>
        <taxon>Fungi</taxon>
        <taxon>Dikarya</taxon>
        <taxon>Ascomycota</taxon>
        <taxon>Pezizomycotina</taxon>
        <taxon>Dothideomycetes</taxon>
        <taxon>Dothideomycetes incertae sedis</taxon>
        <taxon>Botryosphaeriales</taxon>
        <taxon>Botryosphaeriaceae</taxon>
        <taxon>Botryosphaeria</taxon>
    </lineage>
</organism>
<evidence type="ECO:0000313" key="3">
    <source>
        <dbReference type="Proteomes" id="UP000572817"/>
    </source>
</evidence>
<dbReference type="GO" id="GO:0070860">
    <property type="term" value="C:RNA polymerase I core factor complex"/>
    <property type="evidence" value="ECO:0007669"/>
    <property type="project" value="TreeGrafter"/>
</dbReference>
<dbReference type="GO" id="GO:0003743">
    <property type="term" value="F:translation initiation factor activity"/>
    <property type="evidence" value="ECO:0007669"/>
    <property type="project" value="UniProtKB-KW"/>
</dbReference>
<dbReference type="AlphaFoldDB" id="A0A8H4N452"/>
<dbReference type="OrthoDB" id="4090074at2759"/>
<dbReference type="InterPro" id="IPR048535">
    <property type="entry name" value="RRN6_beta-prop"/>
</dbReference>
<dbReference type="Proteomes" id="UP000572817">
    <property type="component" value="Unassembled WGS sequence"/>
</dbReference>
<gene>
    <name evidence="2" type="ORF">GTA08_BOTSDO04447</name>
</gene>
<reference evidence="2" key="1">
    <citation type="submission" date="2020-04" db="EMBL/GenBank/DDBJ databases">
        <title>Genome Assembly and Annotation of Botryosphaeria dothidea sdau 11-99, a Latent Pathogen of Apple Fruit Ring Rot in China.</title>
        <authorList>
            <person name="Yu C."/>
            <person name="Diao Y."/>
            <person name="Lu Q."/>
            <person name="Zhao J."/>
            <person name="Cui S."/>
            <person name="Peng C."/>
            <person name="He B."/>
            <person name="Liu H."/>
        </authorList>
    </citation>
    <scope>NUCLEOTIDE SEQUENCE [LARGE SCALE GENOMIC DNA]</scope>
    <source>
        <strain evidence="2">Sdau11-99</strain>
    </source>
</reference>
<dbReference type="GO" id="GO:0001179">
    <property type="term" value="F:RNA polymerase I general transcription initiation factor binding"/>
    <property type="evidence" value="ECO:0007669"/>
    <property type="project" value="TreeGrafter"/>
</dbReference>
<dbReference type="EMBL" id="WWBZ02000022">
    <property type="protein sequence ID" value="KAF4308335.1"/>
    <property type="molecule type" value="Genomic_DNA"/>
</dbReference>
<comment type="caution">
    <text evidence="2">The sequence shown here is derived from an EMBL/GenBank/DDBJ whole genome shotgun (WGS) entry which is preliminary data.</text>
</comment>
<evidence type="ECO:0000259" key="1">
    <source>
        <dbReference type="Pfam" id="PF10214"/>
    </source>
</evidence>
<feature type="domain" description="RRN6 beta-propeller" evidence="1">
    <location>
        <begin position="104"/>
        <end position="467"/>
    </location>
</feature>
<dbReference type="SUPFAM" id="SSF50978">
    <property type="entry name" value="WD40 repeat-like"/>
    <property type="match status" value="1"/>
</dbReference>
<dbReference type="GO" id="GO:0042790">
    <property type="term" value="P:nucleolar large rRNA transcription by RNA polymerase I"/>
    <property type="evidence" value="ECO:0007669"/>
    <property type="project" value="TreeGrafter"/>
</dbReference>
<dbReference type="GO" id="GO:0001163">
    <property type="term" value="F:RNA polymerase I transcription regulatory region sequence-specific DNA binding"/>
    <property type="evidence" value="ECO:0007669"/>
    <property type="project" value="TreeGrafter"/>
</dbReference>
<dbReference type="Pfam" id="PF10214">
    <property type="entry name" value="Rrn6_beta-prop"/>
    <property type="match status" value="1"/>
</dbReference>